<keyword evidence="6" id="KW-1185">Reference proteome</keyword>
<dbReference type="RefSeq" id="WP_185345239.1">
    <property type="nucleotide sequence ID" value="NZ_JAASTU010000003.1"/>
</dbReference>
<sequence>MKKIIVLLVMMTVVLALGACGDNKEEAENKVKETEKESATFLKTISTSDFKQKMSNKNTGFVYVGRPTCADCQAFQPILKKELETRQLEEPLAYYNTDKASEKSREDMTALLKKMGIESVPTLVYLKEGKVASTYEATDEPEKLTDWMNKASGEVKE</sequence>
<proteinExistence type="predicted"/>
<comment type="caution">
    <text evidence="3">The sequence shown here is derived from an EMBL/GenBank/DDBJ whole genome shotgun (WGS) entry which is preliminary data.</text>
</comment>
<organism evidence="3 5">
    <name type="scientific">Listeria immobilis</name>
    <dbReference type="NCBI Taxonomy" id="2713502"/>
    <lineage>
        <taxon>Bacteria</taxon>
        <taxon>Bacillati</taxon>
        <taxon>Bacillota</taxon>
        <taxon>Bacilli</taxon>
        <taxon>Bacillales</taxon>
        <taxon>Listeriaceae</taxon>
        <taxon>Listeria</taxon>
    </lineage>
</organism>
<evidence type="ECO:0000313" key="6">
    <source>
        <dbReference type="Proteomes" id="UP000587800"/>
    </source>
</evidence>
<dbReference type="Pfam" id="PF20207">
    <property type="entry name" value="DUF6568"/>
    <property type="match status" value="1"/>
</dbReference>
<keyword evidence="1" id="KW-0175">Coiled coil</keyword>
<dbReference type="AlphaFoldDB" id="A0A7X1C8N4"/>
<feature type="chain" id="PRO_5038777575" evidence="2">
    <location>
        <begin position="19"/>
        <end position="157"/>
    </location>
</feature>
<protein>
    <submittedName>
        <fullName evidence="3">Thioredoxin family protein</fullName>
    </submittedName>
</protein>
<dbReference type="InterPro" id="IPR046698">
    <property type="entry name" value="PedC-like"/>
</dbReference>
<dbReference type="CDD" id="cd02947">
    <property type="entry name" value="TRX_family"/>
    <property type="match status" value="1"/>
</dbReference>
<dbReference type="Gene3D" id="3.40.30.10">
    <property type="entry name" value="Glutaredoxin"/>
    <property type="match status" value="1"/>
</dbReference>
<evidence type="ECO:0000256" key="1">
    <source>
        <dbReference type="SAM" id="Coils"/>
    </source>
</evidence>
<evidence type="ECO:0000313" key="3">
    <source>
        <dbReference type="EMBL" id="MBC1488448.1"/>
    </source>
</evidence>
<evidence type="ECO:0000313" key="4">
    <source>
        <dbReference type="EMBL" id="MBC1508879.1"/>
    </source>
</evidence>
<gene>
    <name evidence="3" type="ORF">HCJ38_05385</name>
    <name evidence="4" type="ORF">HCJ59_03000</name>
</gene>
<feature type="signal peptide" evidence="2">
    <location>
        <begin position="1"/>
        <end position="18"/>
    </location>
</feature>
<accession>A0A7X1C8N4</accession>
<evidence type="ECO:0000256" key="2">
    <source>
        <dbReference type="SAM" id="SignalP"/>
    </source>
</evidence>
<dbReference type="EMBL" id="JAASTW010000005">
    <property type="protein sequence ID" value="MBC1488448.1"/>
    <property type="molecule type" value="Genomic_DNA"/>
</dbReference>
<reference evidence="5 6" key="1">
    <citation type="submission" date="2020-03" db="EMBL/GenBank/DDBJ databases">
        <title>Soil Listeria distribution.</title>
        <authorList>
            <person name="Liao J."/>
            <person name="Wiedmann M."/>
        </authorList>
    </citation>
    <scope>NUCLEOTIDE SEQUENCE [LARGE SCALE GENOMIC DNA]</scope>
    <source>
        <strain evidence="4 6">FSL L7-1515</strain>
        <strain evidence="3 5">FSL L7-1554</strain>
    </source>
</reference>
<dbReference type="PROSITE" id="PS51257">
    <property type="entry name" value="PROKAR_LIPOPROTEIN"/>
    <property type="match status" value="1"/>
</dbReference>
<dbReference type="EMBL" id="JAASUB010000003">
    <property type="protein sequence ID" value="MBC1508879.1"/>
    <property type="molecule type" value="Genomic_DNA"/>
</dbReference>
<name>A0A7X1C8N4_9LIST</name>
<dbReference type="InterPro" id="IPR036249">
    <property type="entry name" value="Thioredoxin-like_sf"/>
</dbReference>
<feature type="coiled-coil region" evidence="1">
    <location>
        <begin position="17"/>
        <end position="44"/>
    </location>
</feature>
<dbReference type="SUPFAM" id="SSF52833">
    <property type="entry name" value="Thioredoxin-like"/>
    <property type="match status" value="1"/>
</dbReference>
<dbReference type="Proteomes" id="UP000561617">
    <property type="component" value="Unassembled WGS sequence"/>
</dbReference>
<evidence type="ECO:0000313" key="5">
    <source>
        <dbReference type="Proteomes" id="UP000561617"/>
    </source>
</evidence>
<dbReference type="Proteomes" id="UP000587800">
    <property type="component" value="Unassembled WGS sequence"/>
</dbReference>
<keyword evidence="2" id="KW-0732">Signal</keyword>